<evidence type="ECO:0000313" key="2">
    <source>
        <dbReference type="Proteomes" id="UP000228635"/>
    </source>
</evidence>
<gene>
    <name evidence="1" type="ORF">COU08_04015</name>
</gene>
<accession>A0A2M6WH83</accession>
<organism evidence="1 2">
    <name type="scientific">Candidatus Harrisonbacteria bacterium CG10_big_fil_rev_8_21_14_0_10_42_17</name>
    <dbReference type="NCBI Taxonomy" id="1974584"/>
    <lineage>
        <taxon>Bacteria</taxon>
        <taxon>Candidatus Harrisoniibacteriota</taxon>
    </lineage>
</organism>
<dbReference type="Gene3D" id="2.60.40.2130">
    <property type="entry name" value="F-spondin domain"/>
    <property type="match status" value="1"/>
</dbReference>
<name>A0A2M6WH83_9BACT</name>
<comment type="caution">
    <text evidence="1">The sequence shown here is derived from an EMBL/GenBank/DDBJ whole genome shotgun (WGS) entry which is preliminary data.</text>
</comment>
<proteinExistence type="predicted"/>
<dbReference type="InterPro" id="IPR009465">
    <property type="entry name" value="Spondin_N"/>
</dbReference>
<dbReference type="Proteomes" id="UP000228635">
    <property type="component" value="Unassembled WGS sequence"/>
</dbReference>
<dbReference type="EMBL" id="PFBA01000033">
    <property type="protein sequence ID" value="PIT92147.1"/>
    <property type="molecule type" value="Genomic_DNA"/>
</dbReference>
<dbReference type="InterPro" id="IPR038678">
    <property type="entry name" value="Spondin_N_sf"/>
</dbReference>
<dbReference type="NCBIfam" id="NF038123">
    <property type="entry name" value="NF038123_dom"/>
    <property type="match status" value="1"/>
</dbReference>
<evidence type="ECO:0000313" key="1">
    <source>
        <dbReference type="EMBL" id="PIT92147.1"/>
    </source>
</evidence>
<reference evidence="2" key="1">
    <citation type="submission" date="2017-09" db="EMBL/GenBank/DDBJ databases">
        <title>Depth-based differentiation of microbial function through sediment-hosted aquifers and enrichment of novel symbionts in the deep terrestrial subsurface.</title>
        <authorList>
            <person name="Probst A.J."/>
            <person name="Ladd B."/>
            <person name="Jarett J.K."/>
            <person name="Geller-Mcgrath D.E."/>
            <person name="Sieber C.M.K."/>
            <person name="Emerson J.B."/>
            <person name="Anantharaman K."/>
            <person name="Thomas B.C."/>
            <person name="Malmstrom R."/>
            <person name="Stieglmeier M."/>
            <person name="Klingl A."/>
            <person name="Woyke T."/>
            <person name="Ryan C.M."/>
            <person name="Banfield J.F."/>
        </authorList>
    </citation>
    <scope>NUCLEOTIDE SEQUENCE [LARGE SCALE GENOMIC DNA]</scope>
</reference>
<protein>
    <submittedName>
        <fullName evidence="1">Uncharacterized protein</fullName>
    </submittedName>
</protein>
<dbReference type="AlphaFoldDB" id="A0A2M6WH83"/>
<sequence>MKKASMIGVGLVLAIVFLGVTTTTTEVEASGNRMLEITFQNMMPEAILTPPIFATDRHGCNVSFFEVGEFASSELEELAEGGNTTPLAVLFMNNGANIVQHNEPLLPGETITIEIPGNQSSELSIASMLLPTNDGFTGANAMSVRELLRDGGTALLRAYDAGTEGNSELFADIPGPFGGVGYIPGGGEGFVHSHPNLIGGGDADPATYRWGEFVAKISVRVVR</sequence>